<dbReference type="GO" id="GO:0016592">
    <property type="term" value="C:mediator complex"/>
    <property type="evidence" value="ECO:0007669"/>
    <property type="project" value="InterPro"/>
</dbReference>
<dbReference type="GeneID" id="54463263"/>
<evidence type="ECO:0000313" key="17">
    <source>
        <dbReference type="Proteomes" id="UP000504636"/>
    </source>
</evidence>
<dbReference type="PANTHER" id="PTHR48249">
    <property type="entry name" value="MEDIATOR OF RNA POLYMERASE II TRANSCRIPTION SUBUNIT 13"/>
    <property type="match status" value="1"/>
</dbReference>
<feature type="region of interest" description="Disordered" evidence="12">
    <location>
        <begin position="821"/>
        <end position="854"/>
    </location>
</feature>
<reference evidence="18" key="3">
    <citation type="submission" date="2025-04" db="UniProtKB">
        <authorList>
            <consortium name="RefSeq"/>
        </authorList>
    </citation>
    <scope>IDENTIFICATION</scope>
    <source>
        <strain evidence="18">CBS 304.34</strain>
    </source>
</reference>
<feature type="region of interest" description="Disordered" evidence="12">
    <location>
        <begin position="441"/>
        <end position="470"/>
    </location>
</feature>
<evidence type="ECO:0000256" key="3">
    <source>
        <dbReference type="ARBA" id="ARBA00019618"/>
    </source>
</evidence>
<reference evidence="18" key="2">
    <citation type="submission" date="2020-04" db="EMBL/GenBank/DDBJ databases">
        <authorList>
            <consortium name="NCBI Genome Project"/>
        </authorList>
    </citation>
    <scope>NUCLEOTIDE SEQUENCE</scope>
    <source>
        <strain evidence="18">CBS 304.34</strain>
    </source>
</reference>
<feature type="compositionally biased region" description="Low complexity" evidence="12">
    <location>
        <begin position="534"/>
        <end position="548"/>
    </location>
</feature>
<comment type="subcellular location">
    <subcellularLocation>
        <location evidence="1 11">Nucleus</location>
    </subcellularLocation>
</comment>
<keyword evidence="7 11" id="KW-0804">Transcription</keyword>
<feature type="compositionally biased region" description="Basic and acidic residues" evidence="12">
    <location>
        <begin position="765"/>
        <end position="775"/>
    </location>
</feature>
<feature type="compositionally biased region" description="Acidic residues" evidence="12">
    <location>
        <begin position="578"/>
        <end position="588"/>
    </location>
</feature>
<comment type="similarity">
    <text evidence="2 11">Belongs to the Mediator complex subunit 13 family.</text>
</comment>
<feature type="compositionally biased region" description="Polar residues" evidence="12">
    <location>
        <begin position="564"/>
        <end position="573"/>
    </location>
</feature>
<evidence type="ECO:0000256" key="12">
    <source>
        <dbReference type="SAM" id="MobiDB-lite"/>
    </source>
</evidence>
<dbReference type="Pfam" id="PF18296">
    <property type="entry name" value="MID_MedPIWI"/>
    <property type="match status" value="1"/>
</dbReference>
<dbReference type="InterPro" id="IPR051139">
    <property type="entry name" value="Mediator_complx_sub13"/>
</dbReference>
<keyword evidence="6 11" id="KW-0010">Activator</keyword>
<dbReference type="InterPro" id="IPR009401">
    <property type="entry name" value="Med13_C"/>
</dbReference>
<reference evidence="16 18" key="1">
    <citation type="journal article" date="2020" name="Stud. Mycol.">
        <title>101 Dothideomycetes genomes: a test case for predicting lifestyles and emergence of pathogens.</title>
        <authorList>
            <person name="Haridas S."/>
            <person name="Albert R."/>
            <person name="Binder M."/>
            <person name="Bloem J."/>
            <person name="Labutti K."/>
            <person name="Salamov A."/>
            <person name="Andreopoulos B."/>
            <person name="Baker S."/>
            <person name="Barry K."/>
            <person name="Bills G."/>
            <person name="Bluhm B."/>
            <person name="Cannon C."/>
            <person name="Castanera R."/>
            <person name="Culley D."/>
            <person name="Daum C."/>
            <person name="Ezra D."/>
            <person name="Gonzalez J."/>
            <person name="Henrissat B."/>
            <person name="Kuo A."/>
            <person name="Liang C."/>
            <person name="Lipzen A."/>
            <person name="Lutzoni F."/>
            <person name="Magnuson J."/>
            <person name="Mondo S."/>
            <person name="Nolan M."/>
            <person name="Ohm R."/>
            <person name="Pangilinan J."/>
            <person name="Park H.-J."/>
            <person name="Ramirez L."/>
            <person name="Alfaro M."/>
            <person name="Sun H."/>
            <person name="Tritt A."/>
            <person name="Yoshinaga Y."/>
            <person name="Zwiers L.-H."/>
            <person name="Turgeon B."/>
            <person name="Goodwin S."/>
            <person name="Spatafora J."/>
            <person name="Crous P."/>
            <person name="Grigoriev I."/>
        </authorList>
    </citation>
    <scope>NUCLEOTIDE SEQUENCE</scope>
    <source>
        <strain evidence="16 18">CBS 304.34</strain>
    </source>
</reference>
<feature type="compositionally biased region" description="Basic and acidic residues" evidence="12">
    <location>
        <begin position="441"/>
        <end position="464"/>
    </location>
</feature>
<dbReference type="EMBL" id="MU003712">
    <property type="protein sequence ID" value="KAF2804661.1"/>
    <property type="molecule type" value="Genomic_DNA"/>
</dbReference>
<keyword evidence="8 11" id="KW-0539">Nucleus</keyword>
<feature type="region of interest" description="Disordered" evidence="12">
    <location>
        <begin position="1446"/>
        <end position="1495"/>
    </location>
</feature>
<dbReference type="PANTHER" id="PTHR48249:SF3">
    <property type="entry name" value="MEDIATOR OF RNA POLYMERASE II TRANSCRIPTION SUBUNIT 13"/>
    <property type="match status" value="1"/>
</dbReference>
<dbReference type="InterPro" id="IPR021643">
    <property type="entry name" value="Mediator_Med13_N"/>
</dbReference>
<evidence type="ECO:0000256" key="9">
    <source>
        <dbReference type="ARBA" id="ARBA00025661"/>
    </source>
</evidence>
<dbReference type="Pfam" id="PF06333">
    <property type="entry name" value="Med13_C"/>
    <property type="match status" value="1"/>
</dbReference>
<evidence type="ECO:0000256" key="10">
    <source>
        <dbReference type="ARBA" id="ARBA00032008"/>
    </source>
</evidence>
<keyword evidence="4 11" id="KW-0678">Repressor</keyword>
<protein>
    <recommendedName>
        <fullName evidence="3 11">Mediator of RNA polymerase II transcription subunit 13</fullName>
    </recommendedName>
    <alternativeName>
        <fullName evidence="10 11">Mediator complex subunit 13</fullName>
    </alternativeName>
</protein>
<evidence type="ECO:0000256" key="4">
    <source>
        <dbReference type="ARBA" id="ARBA00022491"/>
    </source>
</evidence>
<evidence type="ECO:0000259" key="14">
    <source>
        <dbReference type="Pfam" id="PF11597"/>
    </source>
</evidence>
<feature type="region of interest" description="Disordered" evidence="12">
    <location>
        <begin position="108"/>
        <end position="136"/>
    </location>
</feature>
<evidence type="ECO:0000313" key="16">
    <source>
        <dbReference type="EMBL" id="KAF2804661.1"/>
    </source>
</evidence>
<feature type="region of interest" description="Disordered" evidence="12">
    <location>
        <begin position="726"/>
        <end position="752"/>
    </location>
</feature>
<dbReference type="Proteomes" id="UP000504636">
    <property type="component" value="Unplaced"/>
</dbReference>
<organism evidence="16">
    <name type="scientific">Mytilinidion resinicola</name>
    <dbReference type="NCBI Taxonomy" id="574789"/>
    <lineage>
        <taxon>Eukaryota</taxon>
        <taxon>Fungi</taxon>
        <taxon>Dikarya</taxon>
        <taxon>Ascomycota</taxon>
        <taxon>Pezizomycotina</taxon>
        <taxon>Dothideomycetes</taxon>
        <taxon>Pleosporomycetidae</taxon>
        <taxon>Mytilinidiales</taxon>
        <taxon>Mytilinidiaceae</taxon>
        <taxon>Mytilinidion</taxon>
    </lineage>
</organism>
<dbReference type="GO" id="GO:0003713">
    <property type="term" value="F:transcription coactivator activity"/>
    <property type="evidence" value="ECO:0007669"/>
    <property type="project" value="TreeGrafter"/>
</dbReference>
<evidence type="ECO:0000259" key="13">
    <source>
        <dbReference type="Pfam" id="PF06333"/>
    </source>
</evidence>
<dbReference type="Pfam" id="PF11597">
    <property type="entry name" value="Med13_N"/>
    <property type="match status" value="1"/>
</dbReference>
<sequence>MEFLKTCKTNVQAVGEFEAVAYQAFSLKRITTTSPNPLDEKRGPSEDLSTVESTLRQARHLVFHDTARSWLWLFRPTTPDKATQTSAASPVLEGYEFHAEISGLARAAELARAPARPSNPPNSATSTNPPPSALRANQAGNLRATQANSQISLAFSGGGEPQQYDIYAIYELLMSSVVASISYSLARDHGMIPLNYRTFASFSIAEPPANSFESDFADKPSWLTSLDVHWTSAGSLVISTISKWRPDMHQLSSPIGSGSVGPPISKLKPGSVLRIAPNGILAVFLGFERSGLTDGDDENVREQRKRPRIRNEVDDIQKWKIYTNSWLARKGLGSFVHDYNTKPWARIQITSDTIPSVLDSPSLANQACELLWPSGLCFSYDASMQRWDPTTSVRSPSGLEDYFTSPNSVDQGLDWFQTPESIGYQDPLDVAQQWFCDKPERDKAQEARRKAQQAEEEAQTKDDSNALYPSSPLYSRSGAWGDLQAVSGVYPTPPDGVAPQGPVASSGGDIPHISGPIGSMDGMLSQDSNPRSSDLPGTVDTDGTGLLGMPEPSPKLSHPFDSQPDINFSSSLHGGNDDLFEDMDEDTYDGNGVTDADFNFFDEPDGDDFGDMDGVEETNDDAQPEDLPQNQTEESHDQKEDAKVDPAPESAVLAGNATDRHLDLRPGKRLQSDPHQQGNAEEKIGEEITRVLAVDEPIIQSPEQEEHVPSPPLSPKMIIKKLLPRHDGMPDQATSQGRHQTPAKRKGSIFDPLAFNQSMSLADSKYSDGRFHFPESDGGDASSSTPSKSKTPLLKHQKPTSQRFSVLLDLRGSLGRTETIMEEKLPLDEGDISDTSSGDLDSEPEARSPKLDPLPIALSWPTKRKWIADETATPMSATSFADSRLGGDNTEHILGRPLLQTDQACLGGFEPSPWDWSLANMPSPIEGQVSTARADLAFPSPGLSPMPTTLSQIEISPSDEKVPLSGKDMIAVAQILTDQIVSSTLDILNEEVSFGNGPSFGRLLEAGDALDPTKTVQDTAKQLFEKAVDCDVTKFVCVQDVFPDIPQAGKGHQPKAVPRRMNTYGQGDGTGSPGHLIYPVASPHIRVRRSDALWDLLPTALSFWEPLGLAPTSGPKNIITYCVYPYSESLTARVETFLNNLGIVYEGCKLGTHVRSDAIEEFKGGLVPTQVTGPATKRSVFQELRETCRRLGDELSQSYLDMREKDDTSKIDAFVIYMIDPFAEPVALWELCSAFWSLFGSYGQGTQANTPRPDLVLQIIPMKYIASFNAPVVLEPATLMNLAREVYDRCPPNAVNSDKTPLSIFSAPSIQLEEALPRSIQFKLASDPPADLLRENSYMHLGYAISLDGAWITAAWTDSCGKSQAVVSYNSKGRPFNEIAREIWQTTIEILHSRRVTWRICIAKAGVMEREEIEAWILLASSPTQLNLFITLLTVDANPPLSFTPTLPSMPTAAPSRDPNASTPVSTPQPGVSPDQHGLTPAATPSDAVDPSADPDARLVDVTDETWGLILSHRLHNSHSTIDYRPALISGLLVKRGSGSTSPSTSPTSRSPLIINVNILWVGAVGGTRAATSPFPATPGAGDGVNLGAGTERSSSSMSWTSTAQSRSTAENLLKEVLSQFRGLGLLARLRGVRGCRHGVVPWHVAVARRGVEGVGRCVD</sequence>
<feature type="compositionally biased region" description="Low complexity" evidence="12">
    <location>
        <begin position="108"/>
        <end position="127"/>
    </location>
</feature>
<feature type="compositionally biased region" description="Basic and acidic residues" evidence="12">
    <location>
        <begin position="658"/>
        <end position="672"/>
    </location>
</feature>
<evidence type="ECO:0000256" key="5">
    <source>
        <dbReference type="ARBA" id="ARBA00023015"/>
    </source>
</evidence>
<evidence type="ECO:0000256" key="2">
    <source>
        <dbReference type="ARBA" id="ARBA00009354"/>
    </source>
</evidence>
<keyword evidence="17" id="KW-1185">Reference proteome</keyword>
<name>A0A6A6Y751_9PEZI</name>
<evidence type="ECO:0000256" key="1">
    <source>
        <dbReference type="ARBA" id="ARBA00004123"/>
    </source>
</evidence>
<feature type="region of interest" description="Disordered" evidence="12">
    <location>
        <begin position="765"/>
        <end position="800"/>
    </location>
</feature>
<dbReference type="InterPro" id="IPR041285">
    <property type="entry name" value="MID_MedPIWI"/>
</dbReference>
<gene>
    <name evidence="16 18" type="ORF">BDZ99DRAFT_481125</name>
</gene>
<proteinExistence type="inferred from homology"/>
<evidence type="ECO:0000256" key="11">
    <source>
        <dbReference type="RuleBase" id="RU364134"/>
    </source>
</evidence>
<feature type="domain" description="Mediator complex subunit Med13 N-terminal" evidence="14">
    <location>
        <begin position="1"/>
        <end position="381"/>
    </location>
</feature>
<feature type="compositionally biased region" description="Acidic residues" evidence="12">
    <location>
        <begin position="600"/>
        <end position="624"/>
    </location>
</feature>
<dbReference type="OrthoDB" id="103819at2759"/>
<feature type="domain" description="Mediator complex subunit Med13 C-terminal" evidence="13">
    <location>
        <begin position="1307"/>
        <end position="1648"/>
    </location>
</feature>
<keyword evidence="5 11" id="KW-0805">Transcription regulation</keyword>
<feature type="compositionally biased region" description="Low complexity" evidence="12">
    <location>
        <begin position="782"/>
        <end position="792"/>
    </location>
</feature>
<feature type="region of interest" description="Disordered" evidence="12">
    <location>
        <begin position="491"/>
        <end position="685"/>
    </location>
</feature>
<evidence type="ECO:0000256" key="7">
    <source>
        <dbReference type="ARBA" id="ARBA00023163"/>
    </source>
</evidence>
<dbReference type="RefSeq" id="XP_033571625.1">
    <property type="nucleotide sequence ID" value="XM_033722370.1"/>
</dbReference>
<feature type="domain" description="MID" evidence="15">
    <location>
        <begin position="1116"/>
        <end position="1292"/>
    </location>
</feature>
<evidence type="ECO:0000256" key="6">
    <source>
        <dbReference type="ARBA" id="ARBA00023159"/>
    </source>
</evidence>
<comment type="function">
    <text evidence="9 11">Component of the SRB8-11 complex. The SRB8-11 complex is a regulatory module of the Mediator complex which is itself involved in regulation of basal and activated RNA polymerase II-dependent transcription. The SRB8-11 complex may be involved in the transcriptional repression of a subset of genes regulated by Mediator. It may inhibit the association of the Mediator complex with RNA polymerase II to form the holoenzyme complex.</text>
</comment>
<accession>A0A6A6Y751</accession>
<evidence type="ECO:0000313" key="18">
    <source>
        <dbReference type="RefSeq" id="XP_033571625.1"/>
    </source>
</evidence>
<comment type="subunit">
    <text evidence="11">Component of the SRB8-11 complex, which itself associates with the Mediator complex.</text>
</comment>
<feature type="compositionally biased region" description="Basic and acidic residues" evidence="12">
    <location>
        <begin position="633"/>
        <end position="646"/>
    </location>
</feature>
<feature type="compositionally biased region" description="Polar residues" evidence="12">
    <location>
        <begin position="1459"/>
        <end position="1470"/>
    </location>
</feature>
<evidence type="ECO:0000259" key="15">
    <source>
        <dbReference type="Pfam" id="PF18296"/>
    </source>
</evidence>
<feature type="compositionally biased region" description="Low complexity" evidence="12">
    <location>
        <begin position="1480"/>
        <end position="1494"/>
    </location>
</feature>
<evidence type="ECO:0000256" key="8">
    <source>
        <dbReference type="ARBA" id="ARBA00023242"/>
    </source>
</evidence>
<dbReference type="GO" id="GO:0045944">
    <property type="term" value="P:positive regulation of transcription by RNA polymerase II"/>
    <property type="evidence" value="ECO:0007669"/>
    <property type="project" value="TreeGrafter"/>
</dbReference>